<evidence type="ECO:0000313" key="2">
    <source>
        <dbReference type="Proteomes" id="UP000054560"/>
    </source>
</evidence>
<dbReference type="RefSeq" id="XP_014156550.1">
    <property type="nucleotide sequence ID" value="XM_014301075.1"/>
</dbReference>
<keyword evidence="2" id="KW-1185">Reference proteome</keyword>
<sequence length="178" mass="19805">MEVECEIMLKPDAMPQRRVYETKDPVKKPDVINGVENTRLQLSTGATVLEVSDLETGTPAIRYQTMDSGDFSRIEEVVEIRRRAESLGYVVIKELVLDKGITVHDHDCLFPVMLMSSTFSAAQKNYSTTGREFMGCVYATKKVEMFASEANHVLANYPSIEPGGGAMRCDTLAFEGHC</sequence>
<name>A0A0L0G394_9EUKA</name>
<dbReference type="Proteomes" id="UP000054560">
    <property type="component" value="Unassembled WGS sequence"/>
</dbReference>
<protein>
    <submittedName>
        <fullName evidence="1">Uncharacterized protein</fullName>
    </submittedName>
</protein>
<accession>A0A0L0G394</accession>
<proteinExistence type="predicted"/>
<dbReference type="EMBL" id="KQ241906">
    <property type="protein sequence ID" value="KNC82648.1"/>
    <property type="molecule type" value="Genomic_DNA"/>
</dbReference>
<evidence type="ECO:0000313" key="1">
    <source>
        <dbReference type="EMBL" id="KNC82648.1"/>
    </source>
</evidence>
<gene>
    <name evidence="1" type="ORF">SARC_05069</name>
</gene>
<dbReference type="GeneID" id="25905573"/>
<dbReference type="OrthoDB" id="427924at2759"/>
<reference evidence="1 2" key="1">
    <citation type="submission" date="2011-02" db="EMBL/GenBank/DDBJ databases">
        <title>The Genome Sequence of Sphaeroforma arctica JP610.</title>
        <authorList>
            <consortium name="The Broad Institute Genome Sequencing Platform"/>
            <person name="Russ C."/>
            <person name="Cuomo C."/>
            <person name="Young S.K."/>
            <person name="Zeng Q."/>
            <person name="Gargeya S."/>
            <person name="Alvarado L."/>
            <person name="Berlin A."/>
            <person name="Chapman S.B."/>
            <person name="Chen Z."/>
            <person name="Freedman E."/>
            <person name="Gellesch M."/>
            <person name="Goldberg J."/>
            <person name="Griggs A."/>
            <person name="Gujja S."/>
            <person name="Heilman E."/>
            <person name="Heiman D."/>
            <person name="Howarth C."/>
            <person name="Mehta T."/>
            <person name="Neiman D."/>
            <person name="Pearson M."/>
            <person name="Roberts A."/>
            <person name="Saif S."/>
            <person name="Shea T."/>
            <person name="Shenoy N."/>
            <person name="Sisk P."/>
            <person name="Stolte C."/>
            <person name="Sykes S."/>
            <person name="White J."/>
            <person name="Yandava C."/>
            <person name="Burger G."/>
            <person name="Gray M.W."/>
            <person name="Holland P.W.H."/>
            <person name="King N."/>
            <person name="Lang F.B.F."/>
            <person name="Roger A.J."/>
            <person name="Ruiz-Trillo I."/>
            <person name="Haas B."/>
            <person name="Nusbaum C."/>
            <person name="Birren B."/>
        </authorList>
    </citation>
    <scope>NUCLEOTIDE SEQUENCE [LARGE SCALE GENOMIC DNA]</scope>
    <source>
        <strain evidence="1 2">JP610</strain>
    </source>
</reference>
<dbReference type="AlphaFoldDB" id="A0A0L0G394"/>
<organism evidence="1 2">
    <name type="scientific">Sphaeroforma arctica JP610</name>
    <dbReference type="NCBI Taxonomy" id="667725"/>
    <lineage>
        <taxon>Eukaryota</taxon>
        <taxon>Ichthyosporea</taxon>
        <taxon>Ichthyophonida</taxon>
        <taxon>Sphaeroforma</taxon>
    </lineage>
</organism>